<keyword evidence="1" id="KW-0012">Acyltransferase</keyword>
<dbReference type="EMBL" id="CP050313">
    <property type="protein sequence ID" value="QIR15100.1"/>
    <property type="molecule type" value="Genomic_DNA"/>
</dbReference>
<evidence type="ECO:0000313" key="1">
    <source>
        <dbReference type="EMBL" id="QIR15100.1"/>
    </source>
</evidence>
<name>A0A6G9QKK8_9GAMM</name>
<dbReference type="InterPro" id="IPR011004">
    <property type="entry name" value="Trimer_LpxA-like_sf"/>
</dbReference>
<dbReference type="KEGG" id="saes:HBH39_11915"/>
<dbReference type="Proteomes" id="UP000502608">
    <property type="component" value="Chromosome"/>
</dbReference>
<gene>
    <name evidence="1" type="ORF">HBH39_11915</name>
</gene>
<evidence type="ECO:0000313" key="2">
    <source>
        <dbReference type="Proteomes" id="UP000502608"/>
    </source>
</evidence>
<dbReference type="SUPFAM" id="SSF51161">
    <property type="entry name" value="Trimeric LpxA-like enzymes"/>
    <property type="match status" value="1"/>
</dbReference>
<dbReference type="Gene3D" id="2.160.10.10">
    <property type="entry name" value="Hexapeptide repeat proteins"/>
    <property type="match status" value="1"/>
</dbReference>
<dbReference type="Pfam" id="PF00132">
    <property type="entry name" value="Hexapep"/>
    <property type="match status" value="1"/>
</dbReference>
<keyword evidence="2" id="KW-1185">Reference proteome</keyword>
<dbReference type="PANTHER" id="PTHR23416">
    <property type="entry name" value="SIALIC ACID SYNTHASE-RELATED"/>
    <property type="match status" value="1"/>
</dbReference>
<proteinExistence type="predicted"/>
<accession>A0A6G9QKK8</accession>
<keyword evidence="1" id="KW-0808">Transferase</keyword>
<dbReference type="GO" id="GO:0016746">
    <property type="term" value="F:acyltransferase activity"/>
    <property type="evidence" value="ECO:0007669"/>
    <property type="project" value="UniProtKB-KW"/>
</dbReference>
<organism evidence="1 2">
    <name type="scientific">Shewanella aestuarii</name>
    <dbReference type="NCBI Taxonomy" id="1028752"/>
    <lineage>
        <taxon>Bacteria</taxon>
        <taxon>Pseudomonadati</taxon>
        <taxon>Pseudomonadota</taxon>
        <taxon>Gammaproteobacteria</taxon>
        <taxon>Alteromonadales</taxon>
        <taxon>Shewanellaceae</taxon>
        <taxon>Shewanella</taxon>
    </lineage>
</organism>
<dbReference type="AlphaFoldDB" id="A0A6G9QKK8"/>
<dbReference type="InterPro" id="IPR001451">
    <property type="entry name" value="Hexapep"/>
</dbReference>
<protein>
    <submittedName>
        <fullName evidence="1">Acyltransferase</fullName>
    </submittedName>
</protein>
<dbReference type="CDD" id="cd04647">
    <property type="entry name" value="LbH_MAT_like"/>
    <property type="match status" value="1"/>
</dbReference>
<sequence>MKKIYLVLYYTILNKLPDNDRGKIGKISRRIRGFACKKIFKETKKNININKYVDFGSGANIKLGENSSFGNYCQIANDLECGDNVMMAPEVVIFSVNHAHDRTDIPLIKQGNLAPRPVRIHDDVWIGQRAMIMPGVTINKGSIIAAGSIVTKDVPEYSIVGGNPAKFIRKR</sequence>
<reference evidence="1 2" key="1">
    <citation type="submission" date="2020-03" db="EMBL/GenBank/DDBJ databases">
        <title>Complete genome sequence of Shewanella sp.</title>
        <authorList>
            <person name="Kim Y.-S."/>
            <person name="Kim S.-J."/>
            <person name="Jung H.-K."/>
            <person name="Kim K.-H."/>
        </authorList>
    </citation>
    <scope>NUCLEOTIDE SEQUENCE [LARGE SCALE GENOMIC DNA]</scope>
    <source>
        <strain evidence="1 2">PN3F2</strain>
    </source>
</reference>
<dbReference type="InterPro" id="IPR051159">
    <property type="entry name" value="Hexapeptide_acetyltransf"/>
</dbReference>